<evidence type="ECO:0000256" key="3">
    <source>
        <dbReference type="ARBA" id="ARBA00022723"/>
    </source>
</evidence>
<dbReference type="Gene3D" id="3.40.720.10">
    <property type="entry name" value="Alkaline Phosphatase, subunit A"/>
    <property type="match status" value="1"/>
</dbReference>
<dbReference type="RefSeq" id="WP_203584013.1">
    <property type="nucleotide sequence ID" value="NZ_JACOPV010000002.1"/>
</dbReference>
<gene>
    <name evidence="10" type="ORF">H8F21_03080</name>
</gene>
<dbReference type="InterPro" id="IPR017850">
    <property type="entry name" value="Alkaline_phosphatase_core_sf"/>
</dbReference>
<keyword evidence="5" id="KW-0378">Hydrolase</keyword>
<keyword evidence="3" id="KW-0479">Metal-binding</keyword>
<keyword evidence="11" id="KW-1185">Reference proteome</keyword>
<sequence length="486" mass="53219">MNVYLSTLPILMLLTTSFMVQAQQAPPNVVVLLYDNLAYGELGSYGGGALRGAETPRIDRLADQGLRLTNFNVEAQCTPSRSALMTGRFSIRSGTYKVPTAGAPDGLTLWEETLAEVLSTRGYATGMWGKWHLGSEASRFPTQQGFDEWYGVARTYDEVMWSASDEASGLTPAMGSRAGWDEGLTPVQYIYSSTRDNPPVKVKKLDLASKRTLDGELTDKATRFIKRNAEAGKPFFAYVAFSLPHMPTQPNPAFAGKTGNGSWADSLAEIDARAGQVLDAIKDAGVENNTLVILASDNGGEATYPWQGANGPWRGTYFTAMEASLRAPFILRWPGNVPAGKVSNEIIHITDLFTTLVHAAGAQVPNDRVIDGVDQMDFFTGKQAGSNREGFVAYVADRLSAVKWRNWKLHLIEQEQMFDPPIPLGLPRLHNLLTDLREEHNIAIENTWALPPMMALVGRFKASLQQHPPIASGTPDPYLPDRSANQ</sequence>
<keyword evidence="6" id="KW-0106">Calcium</keyword>
<dbReference type="SUPFAM" id="SSF53649">
    <property type="entry name" value="Alkaline phosphatase-like"/>
    <property type="match status" value="1"/>
</dbReference>
<protein>
    <submittedName>
        <fullName evidence="10">Arylsulfatase</fullName>
    </submittedName>
</protein>
<name>A0ABS2BSW0_9PSED</name>
<evidence type="ECO:0000256" key="5">
    <source>
        <dbReference type="ARBA" id="ARBA00022801"/>
    </source>
</evidence>
<proteinExistence type="inferred from homology"/>
<dbReference type="EMBL" id="JACOPV010000002">
    <property type="protein sequence ID" value="MBM5456550.1"/>
    <property type="molecule type" value="Genomic_DNA"/>
</dbReference>
<comment type="caution">
    <text evidence="10">The sequence shown here is derived from an EMBL/GenBank/DDBJ whole genome shotgun (WGS) entry which is preliminary data.</text>
</comment>
<evidence type="ECO:0000256" key="4">
    <source>
        <dbReference type="ARBA" id="ARBA00022729"/>
    </source>
</evidence>
<evidence type="ECO:0000313" key="11">
    <source>
        <dbReference type="Proteomes" id="UP000745663"/>
    </source>
</evidence>
<dbReference type="InterPro" id="IPR050738">
    <property type="entry name" value="Sulfatase"/>
</dbReference>
<organism evidence="10 11">
    <name type="scientific">Pseudomonas arcuscaelestis</name>
    <dbReference type="NCBI Taxonomy" id="2710591"/>
    <lineage>
        <taxon>Bacteria</taxon>
        <taxon>Pseudomonadati</taxon>
        <taxon>Pseudomonadota</taxon>
        <taxon>Gammaproteobacteria</taxon>
        <taxon>Pseudomonadales</taxon>
        <taxon>Pseudomonadaceae</taxon>
        <taxon>Pseudomonas</taxon>
    </lineage>
</organism>
<dbReference type="Gene3D" id="3.30.1120.10">
    <property type="match status" value="1"/>
</dbReference>
<feature type="signal peptide" evidence="8">
    <location>
        <begin position="1"/>
        <end position="22"/>
    </location>
</feature>
<evidence type="ECO:0000256" key="7">
    <source>
        <dbReference type="SAM" id="MobiDB-lite"/>
    </source>
</evidence>
<dbReference type="PANTHER" id="PTHR42693">
    <property type="entry name" value="ARYLSULFATASE FAMILY MEMBER"/>
    <property type="match status" value="1"/>
</dbReference>
<dbReference type="InterPro" id="IPR000917">
    <property type="entry name" value="Sulfatase_N"/>
</dbReference>
<dbReference type="CDD" id="cd16142">
    <property type="entry name" value="ARS_like"/>
    <property type="match status" value="1"/>
</dbReference>
<evidence type="ECO:0000259" key="9">
    <source>
        <dbReference type="Pfam" id="PF00884"/>
    </source>
</evidence>
<evidence type="ECO:0000313" key="10">
    <source>
        <dbReference type="EMBL" id="MBM5456550.1"/>
    </source>
</evidence>
<comment type="similarity">
    <text evidence="2">Belongs to the sulfatase family.</text>
</comment>
<keyword evidence="4 8" id="KW-0732">Signal</keyword>
<feature type="region of interest" description="Disordered" evidence="7">
    <location>
        <begin position="467"/>
        <end position="486"/>
    </location>
</feature>
<evidence type="ECO:0000256" key="2">
    <source>
        <dbReference type="ARBA" id="ARBA00008779"/>
    </source>
</evidence>
<dbReference type="PANTHER" id="PTHR42693:SF42">
    <property type="entry name" value="ARYLSULFATASE G"/>
    <property type="match status" value="1"/>
</dbReference>
<feature type="chain" id="PRO_5045755940" evidence="8">
    <location>
        <begin position="23"/>
        <end position="486"/>
    </location>
</feature>
<feature type="domain" description="Sulfatase N-terminal" evidence="9">
    <location>
        <begin position="27"/>
        <end position="362"/>
    </location>
</feature>
<evidence type="ECO:0000256" key="1">
    <source>
        <dbReference type="ARBA" id="ARBA00001913"/>
    </source>
</evidence>
<dbReference type="Pfam" id="PF00884">
    <property type="entry name" value="Sulfatase"/>
    <property type="match status" value="1"/>
</dbReference>
<evidence type="ECO:0000256" key="6">
    <source>
        <dbReference type="ARBA" id="ARBA00022837"/>
    </source>
</evidence>
<reference evidence="10 11" key="1">
    <citation type="submission" date="2020-08" db="EMBL/GenBank/DDBJ databases">
        <title>Description of novel Pseudomonas species.</title>
        <authorList>
            <person name="Duman M."/>
            <person name="Mulet M."/>
            <person name="Altun S."/>
            <person name="Saticioglu I.B."/>
            <person name="Lalucat J."/>
            <person name="Garcia-Valdes E."/>
        </authorList>
    </citation>
    <scope>NUCLEOTIDE SEQUENCE [LARGE SCALE GENOMIC DNA]</scope>
    <source>
        <strain evidence="10 11">P66</strain>
    </source>
</reference>
<accession>A0ABS2BSW0</accession>
<dbReference type="Proteomes" id="UP000745663">
    <property type="component" value="Unassembled WGS sequence"/>
</dbReference>
<comment type="cofactor">
    <cofactor evidence="1">
        <name>Ca(2+)</name>
        <dbReference type="ChEBI" id="CHEBI:29108"/>
    </cofactor>
</comment>
<evidence type="ECO:0000256" key="8">
    <source>
        <dbReference type="SAM" id="SignalP"/>
    </source>
</evidence>